<dbReference type="Proteomes" id="UP000007013">
    <property type="component" value="Chromosome"/>
</dbReference>
<gene>
    <name evidence="6" type="ordered locus">Oter_3914</name>
</gene>
<feature type="transmembrane region" description="Helical" evidence="5">
    <location>
        <begin position="303"/>
        <end position="328"/>
    </location>
</feature>
<feature type="transmembrane region" description="Helical" evidence="5">
    <location>
        <begin position="217"/>
        <end position="241"/>
    </location>
</feature>
<dbReference type="InterPro" id="IPR050598">
    <property type="entry name" value="AminoAcid_Transporter"/>
</dbReference>
<dbReference type="Gene3D" id="1.20.1740.10">
    <property type="entry name" value="Amino acid/polyamine transporter I"/>
    <property type="match status" value="1"/>
</dbReference>
<keyword evidence="7" id="KW-1185">Reference proteome</keyword>
<dbReference type="OrthoDB" id="3181223at2"/>
<dbReference type="GO" id="GO:0016020">
    <property type="term" value="C:membrane"/>
    <property type="evidence" value="ECO:0007669"/>
    <property type="project" value="UniProtKB-SubCell"/>
</dbReference>
<feature type="transmembrane region" description="Helical" evidence="5">
    <location>
        <begin position="104"/>
        <end position="128"/>
    </location>
</feature>
<reference evidence="6 7" key="1">
    <citation type="journal article" date="2011" name="J. Bacteriol.">
        <title>Genome sequence of the verrucomicrobium Opitutus terrae PB90-1, an abundant inhabitant of rice paddy soil ecosystems.</title>
        <authorList>
            <person name="van Passel M.W."/>
            <person name="Kant R."/>
            <person name="Palva A."/>
            <person name="Copeland A."/>
            <person name="Lucas S."/>
            <person name="Lapidus A."/>
            <person name="Glavina del Rio T."/>
            <person name="Pitluck S."/>
            <person name="Goltsman E."/>
            <person name="Clum A."/>
            <person name="Sun H."/>
            <person name="Schmutz J."/>
            <person name="Larimer F.W."/>
            <person name="Land M.L."/>
            <person name="Hauser L."/>
            <person name="Kyrpides N."/>
            <person name="Mikhailova N."/>
            <person name="Richardson P.P."/>
            <person name="Janssen P.H."/>
            <person name="de Vos W.M."/>
            <person name="Smidt H."/>
        </authorList>
    </citation>
    <scope>NUCLEOTIDE SEQUENCE [LARGE SCALE GENOMIC DNA]</scope>
    <source>
        <strain evidence="7">DSM 11246 / JCM 15787 / PB90-1</strain>
    </source>
</reference>
<dbReference type="STRING" id="452637.Oter_3914"/>
<dbReference type="RefSeq" id="WP_012376717.1">
    <property type="nucleotide sequence ID" value="NC_010571.1"/>
</dbReference>
<feature type="transmembrane region" description="Helical" evidence="5">
    <location>
        <begin position="408"/>
        <end position="431"/>
    </location>
</feature>
<feature type="transmembrane region" description="Helical" evidence="5">
    <location>
        <begin position="253"/>
        <end position="275"/>
    </location>
</feature>
<keyword evidence="2 5" id="KW-0812">Transmembrane</keyword>
<organism evidence="6 7">
    <name type="scientific">Opitutus terrae (strain DSM 11246 / JCM 15787 / PB90-1)</name>
    <dbReference type="NCBI Taxonomy" id="452637"/>
    <lineage>
        <taxon>Bacteria</taxon>
        <taxon>Pseudomonadati</taxon>
        <taxon>Verrucomicrobiota</taxon>
        <taxon>Opitutia</taxon>
        <taxon>Opitutales</taxon>
        <taxon>Opitutaceae</taxon>
        <taxon>Opitutus</taxon>
    </lineage>
</organism>
<evidence type="ECO:0000256" key="1">
    <source>
        <dbReference type="ARBA" id="ARBA00004141"/>
    </source>
</evidence>
<proteinExistence type="predicted"/>
<evidence type="ECO:0000313" key="6">
    <source>
        <dbReference type="EMBL" id="ACB77188.1"/>
    </source>
</evidence>
<sequence length="495" mass="52292">MPAESPSPLSPESAGLPRRLGGFDATMLIVGDIIGVGIFTTTGLVADAFPHPVWLLLAWLAGGLLTLCGALTLAELGGALPHAGGEYVYLKHAYGRWVGFLNGWTYLTMTSSGSIAAMAVALTSFLPLPSTPLVRGPDWLGGVAVSPAQLFAIAVVVVLSAASYVGVRCGSLLQNFLSVAKIAAVLGLVAAGLWFGHGSWTHFKSATFALPATGLTPAIGAAAIGVLFSYSGWFACTYIAGEIKDPSRNIPRSLIAGTLLATGIYVLVNIVYLYALPIGELRGTVQVGEAAALRLFGGHISTVFTVVMIVTILGSLNSVILTSPRIYYAMARDRLFFQAIGTVHPRFQTPAYSLLLQTALAALLILTGSFAQLLAYVTTAMVLFSILSAAAVFVLRRRRPDLPRPYSLPGYPWVPAIFVGVYSCIFISLIVARPQEAGLGLATVAAGIPVYWLWNRRQPQAHASRPPAPLPVAAVAARQDYPVCSHKEPHETDLA</sequence>
<dbReference type="PANTHER" id="PTHR11785">
    <property type="entry name" value="AMINO ACID TRANSPORTER"/>
    <property type="match status" value="1"/>
</dbReference>
<name>B1ZZB6_OPITP</name>
<evidence type="ECO:0000313" key="7">
    <source>
        <dbReference type="Proteomes" id="UP000007013"/>
    </source>
</evidence>
<comment type="subcellular location">
    <subcellularLocation>
        <location evidence="1">Membrane</location>
        <topology evidence="1">Multi-pass membrane protein</topology>
    </subcellularLocation>
</comment>
<dbReference type="EMBL" id="CP001032">
    <property type="protein sequence ID" value="ACB77188.1"/>
    <property type="molecule type" value="Genomic_DNA"/>
</dbReference>
<feature type="transmembrane region" description="Helical" evidence="5">
    <location>
        <begin position="52"/>
        <end position="74"/>
    </location>
</feature>
<dbReference type="PIRSF" id="PIRSF006060">
    <property type="entry name" value="AA_transporter"/>
    <property type="match status" value="1"/>
</dbReference>
<dbReference type="AlphaFoldDB" id="B1ZZB6"/>
<dbReference type="HOGENOM" id="CLU_007946_3_4_0"/>
<protein>
    <submittedName>
        <fullName evidence="6">Amino acid permease-associated region</fullName>
    </submittedName>
</protein>
<evidence type="ECO:0000256" key="3">
    <source>
        <dbReference type="ARBA" id="ARBA00022989"/>
    </source>
</evidence>
<dbReference type="KEGG" id="ote:Oter_3914"/>
<dbReference type="InterPro" id="IPR002293">
    <property type="entry name" value="AA/rel_permease1"/>
</dbReference>
<feature type="transmembrane region" description="Helical" evidence="5">
    <location>
        <begin position="373"/>
        <end position="396"/>
    </location>
</feature>
<dbReference type="PANTHER" id="PTHR11785:SF512">
    <property type="entry name" value="SOBREMESA, ISOFORM B"/>
    <property type="match status" value="1"/>
</dbReference>
<evidence type="ECO:0000256" key="4">
    <source>
        <dbReference type="ARBA" id="ARBA00023136"/>
    </source>
</evidence>
<feature type="transmembrane region" description="Helical" evidence="5">
    <location>
        <begin position="179"/>
        <end position="197"/>
    </location>
</feature>
<dbReference type="GO" id="GO:0015179">
    <property type="term" value="F:L-amino acid transmembrane transporter activity"/>
    <property type="evidence" value="ECO:0007669"/>
    <property type="project" value="TreeGrafter"/>
</dbReference>
<dbReference type="eggNOG" id="COG0531">
    <property type="taxonomic scope" value="Bacteria"/>
</dbReference>
<keyword evidence="4 5" id="KW-0472">Membrane</keyword>
<accession>B1ZZB6</accession>
<feature type="transmembrane region" description="Helical" evidence="5">
    <location>
        <begin position="148"/>
        <end position="167"/>
    </location>
</feature>
<feature type="transmembrane region" description="Helical" evidence="5">
    <location>
        <begin position="25"/>
        <end position="46"/>
    </location>
</feature>
<keyword evidence="3 5" id="KW-1133">Transmembrane helix</keyword>
<evidence type="ECO:0000256" key="5">
    <source>
        <dbReference type="SAM" id="Phobius"/>
    </source>
</evidence>
<dbReference type="Pfam" id="PF13520">
    <property type="entry name" value="AA_permease_2"/>
    <property type="match status" value="1"/>
</dbReference>
<feature type="transmembrane region" description="Helical" evidence="5">
    <location>
        <begin position="437"/>
        <end position="454"/>
    </location>
</feature>
<evidence type="ECO:0000256" key="2">
    <source>
        <dbReference type="ARBA" id="ARBA00022692"/>
    </source>
</evidence>